<reference evidence="2 3" key="1">
    <citation type="submission" date="2016-10" db="EMBL/GenBank/DDBJ databases">
        <authorList>
            <person name="de Groot N.N."/>
        </authorList>
    </citation>
    <scope>NUCLEOTIDE SEQUENCE [LARGE SCALE GENOMIC DNA]</scope>
    <source>
        <strain evidence="2 3">CGMCC 1.10836</strain>
    </source>
</reference>
<dbReference type="OrthoDB" id="259382at2"/>
<dbReference type="RefSeq" id="WP_050518115.1">
    <property type="nucleotide sequence ID" value="NZ_FOCO01000064.1"/>
</dbReference>
<dbReference type="Pfam" id="PF01755">
    <property type="entry name" value="Glyco_transf_25"/>
    <property type="match status" value="1"/>
</dbReference>
<gene>
    <name evidence="2" type="ORF">SAMN05216227_10647</name>
</gene>
<dbReference type="CDD" id="cd06532">
    <property type="entry name" value="Glyco_transf_25"/>
    <property type="match status" value="1"/>
</dbReference>
<proteinExistence type="predicted"/>
<dbReference type="AlphaFoldDB" id="A0A1H8MXY8"/>
<protein>
    <submittedName>
        <fullName evidence="2">Glycosyl transferase, family 25</fullName>
    </submittedName>
</protein>
<organism evidence="2 3">
    <name type="scientific">Pseudorhodobacter antarcticus</name>
    <dbReference type="NCBI Taxonomy" id="1077947"/>
    <lineage>
        <taxon>Bacteria</taxon>
        <taxon>Pseudomonadati</taxon>
        <taxon>Pseudomonadota</taxon>
        <taxon>Alphaproteobacteria</taxon>
        <taxon>Rhodobacterales</taxon>
        <taxon>Paracoccaceae</taxon>
        <taxon>Pseudorhodobacter</taxon>
    </lineage>
</organism>
<dbReference type="GO" id="GO:0016740">
    <property type="term" value="F:transferase activity"/>
    <property type="evidence" value="ECO:0007669"/>
    <property type="project" value="UniProtKB-KW"/>
</dbReference>
<dbReference type="InterPro" id="IPR002654">
    <property type="entry name" value="Glyco_trans_25"/>
</dbReference>
<evidence type="ECO:0000313" key="2">
    <source>
        <dbReference type="EMBL" id="SEO22255.1"/>
    </source>
</evidence>
<sequence>MTSDILIRVINLDRSVERLASMAGQLNRLGLVWERLPAVAPTQDQALQHPLYNRNRANELFNRDLAPAEIGCFLSHIAALSSFVKSNVPIGLVLEDDTVVLGRSIKGIETVLGFLGQSFEDEWHCVNLASSYRKRRRRLACFNGYDLYRAYYFPILTAALLWSQSGAKAFLASVEADGIFAPVDEQLRHFLIRRGVGLFVDPCLVSLAPVESTIRVSSSAPTKKRRWALSYMRHKGPLYLAAMIRRALGK</sequence>
<accession>A0A1H8MXY8</accession>
<name>A0A1H8MXY8_9RHOB</name>
<feature type="domain" description="Glycosyl transferase family 25" evidence="1">
    <location>
        <begin position="9"/>
        <end position="103"/>
    </location>
</feature>
<dbReference type="Proteomes" id="UP000183002">
    <property type="component" value="Unassembled WGS sequence"/>
</dbReference>
<keyword evidence="3" id="KW-1185">Reference proteome</keyword>
<dbReference type="EMBL" id="FOCO01000064">
    <property type="protein sequence ID" value="SEO22255.1"/>
    <property type="molecule type" value="Genomic_DNA"/>
</dbReference>
<keyword evidence="2" id="KW-0808">Transferase</keyword>
<evidence type="ECO:0000313" key="3">
    <source>
        <dbReference type="Proteomes" id="UP000183002"/>
    </source>
</evidence>
<evidence type="ECO:0000259" key="1">
    <source>
        <dbReference type="Pfam" id="PF01755"/>
    </source>
</evidence>